<evidence type="ECO:0000313" key="4">
    <source>
        <dbReference type="Proteomes" id="UP000291469"/>
    </source>
</evidence>
<dbReference type="Proteomes" id="UP000291469">
    <property type="component" value="Chromosome"/>
</dbReference>
<dbReference type="SUPFAM" id="SSF53850">
    <property type="entry name" value="Periplasmic binding protein-like II"/>
    <property type="match status" value="1"/>
</dbReference>
<keyword evidence="2" id="KW-0732">Signal</keyword>
<reference evidence="3 4" key="1">
    <citation type="submission" date="2019-01" db="EMBL/GenBank/DDBJ databases">
        <title>Egibacter rhizosphaerae EGI 80759T.</title>
        <authorList>
            <person name="Chen D.-D."/>
            <person name="Tian Y."/>
            <person name="Jiao J.-Y."/>
            <person name="Zhang X.-T."/>
            <person name="Zhang Y.-G."/>
            <person name="Zhang Y."/>
            <person name="Xiao M."/>
            <person name="Shu W.-S."/>
            <person name="Li W.-J."/>
        </authorList>
    </citation>
    <scope>NUCLEOTIDE SEQUENCE [LARGE SCALE GENOMIC DNA]</scope>
    <source>
        <strain evidence="3 4">EGI 80759</strain>
    </source>
</reference>
<evidence type="ECO:0000313" key="3">
    <source>
        <dbReference type="EMBL" id="QBI19214.1"/>
    </source>
</evidence>
<accession>A0A411YDB9</accession>
<dbReference type="PANTHER" id="PTHR43649">
    <property type="entry name" value="ARABINOSE-BINDING PROTEIN-RELATED"/>
    <property type="match status" value="1"/>
</dbReference>
<dbReference type="PANTHER" id="PTHR43649:SF12">
    <property type="entry name" value="DIACETYLCHITOBIOSE BINDING PROTEIN DASA"/>
    <property type="match status" value="1"/>
</dbReference>
<name>A0A411YDB9_9ACTN</name>
<dbReference type="InterPro" id="IPR050490">
    <property type="entry name" value="Bact_solute-bd_prot1"/>
</dbReference>
<dbReference type="OrthoDB" id="2507686at2"/>
<dbReference type="RefSeq" id="WP_131154211.1">
    <property type="nucleotide sequence ID" value="NZ_CP036402.1"/>
</dbReference>
<evidence type="ECO:0000256" key="2">
    <source>
        <dbReference type="SAM" id="SignalP"/>
    </source>
</evidence>
<proteinExistence type="predicted"/>
<protein>
    <submittedName>
        <fullName evidence="3">Extracellular solute-binding protein</fullName>
    </submittedName>
</protein>
<dbReference type="PROSITE" id="PS51257">
    <property type="entry name" value="PROKAR_LIPOPROTEIN"/>
    <property type="match status" value="1"/>
</dbReference>
<keyword evidence="4" id="KW-1185">Reference proteome</keyword>
<gene>
    <name evidence="3" type="ORF">ER308_06450</name>
</gene>
<feature type="signal peptide" evidence="2">
    <location>
        <begin position="1"/>
        <end position="24"/>
    </location>
</feature>
<dbReference type="AlphaFoldDB" id="A0A411YDB9"/>
<dbReference type="Gene3D" id="3.40.190.10">
    <property type="entry name" value="Periplasmic binding protein-like II"/>
    <property type="match status" value="2"/>
</dbReference>
<feature type="compositionally biased region" description="Acidic residues" evidence="1">
    <location>
        <begin position="28"/>
        <end position="74"/>
    </location>
</feature>
<organism evidence="3 4">
    <name type="scientific">Egibacter rhizosphaerae</name>
    <dbReference type="NCBI Taxonomy" id="1670831"/>
    <lineage>
        <taxon>Bacteria</taxon>
        <taxon>Bacillati</taxon>
        <taxon>Actinomycetota</taxon>
        <taxon>Nitriliruptoria</taxon>
        <taxon>Egibacterales</taxon>
        <taxon>Egibacteraceae</taxon>
        <taxon>Egibacter</taxon>
    </lineage>
</organism>
<dbReference type="EMBL" id="CP036402">
    <property type="protein sequence ID" value="QBI19214.1"/>
    <property type="molecule type" value="Genomic_DNA"/>
</dbReference>
<sequence>MRPGLTPHPLRALLALLALTVLLAACEAEEAAEGEPDEPDEEEPDEAEPDADEPDAEDEAEPDEAEPDEDDEADGASGDHDGESITVWIMQPGSDDLEEMLEGFTADFEEETGADVDLLFQPWPDAHDAFTTAIAGDDMPDVAEMGTTWTPEFGELGVFAEQEDSGDVEYIEALVESGTPEGTPLGAPWYAGARALIYNAEVFDELGLEPPEDWDELVDVGETIQAETDMHAYGVVGAGANHFVLPRVWQAGGEIGEQHDDGTWEATLNEQEGVEAFDEYASLWSEHEFAPDGALNWDVNDAQDAFINEDMAMFEGLGPNLGVVQGEAEDLEVGVAPLPEGPAGNRDTLAGGSHLVRFADSQSPETAQAYIEYLLADERVAEFSEAVGFFPGTIEGIEAMDLDEHGEVFAEMLTDHSRSYPPTAEWGGFEGEALFTDAVQLIMQGDVSAQEALDDVADDMNDAFQE</sequence>
<evidence type="ECO:0000256" key="1">
    <source>
        <dbReference type="SAM" id="MobiDB-lite"/>
    </source>
</evidence>
<feature type="chain" id="PRO_5039014272" evidence="2">
    <location>
        <begin position="25"/>
        <end position="466"/>
    </location>
</feature>
<dbReference type="Pfam" id="PF01547">
    <property type="entry name" value="SBP_bac_1"/>
    <property type="match status" value="1"/>
</dbReference>
<feature type="region of interest" description="Disordered" evidence="1">
    <location>
        <begin position="28"/>
        <end position="84"/>
    </location>
</feature>
<dbReference type="InterPro" id="IPR006059">
    <property type="entry name" value="SBP"/>
</dbReference>
<dbReference type="KEGG" id="erz:ER308_06450"/>